<proteinExistence type="predicted"/>
<feature type="transmembrane region" description="Helical" evidence="1">
    <location>
        <begin position="44"/>
        <end position="69"/>
    </location>
</feature>
<organism evidence="2 3">
    <name type="scientific">Mycobacterium intermedium</name>
    <dbReference type="NCBI Taxonomy" id="28445"/>
    <lineage>
        <taxon>Bacteria</taxon>
        <taxon>Bacillati</taxon>
        <taxon>Actinomycetota</taxon>
        <taxon>Actinomycetes</taxon>
        <taxon>Mycobacteriales</taxon>
        <taxon>Mycobacteriaceae</taxon>
        <taxon>Mycobacterium</taxon>
        <taxon>Mycobacterium simiae complex</taxon>
    </lineage>
</organism>
<dbReference type="STRING" id="28445.BHQ20_28850"/>
<keyword evidence="3" id="KW-1185">Reference proteome</keyword>
<gene>
    <name evidence="2" type="ORF">BST27_29225</name>
</gene>
<dbReference type="EMBL" id="MVHT01000153">
    <property type="protein sequence ID" value="ORA91821.1"/>
    <property type="molecule type" value="Genomic_DNA"/>
</dbReference>
<keyword evidence="1" id="KW-0472">Membrane</keyword>
<sequence>MRCSNCGKDIPFSGNVCPWCNADKSGDQTNQVFMILFGLIGGGLGYAVGGPVGGFIGVLIGGFVGLFFANK</sequence>
<reference evidence="2 3" key="1">
    <citation type="submission" date="2017-02" db="EMBL/GenBank/DDBJ databases">
        <title>The new phylogeny of genus Mycobacterium.</title>
        <authorList>
            <person name="Tortoli E."/>
            <person name="Trovato A."/>
            <person name="Cirillo D.M."/>
        </authorList>
    </citation>
    <scope>NUCLEOTIDE SEQUENCE [LARGE SCALE GENOMIC DNA]</scope>
    <source>
        <strain evidence="2 3">DSM 44049</strain>
    </source>
</reference>
<evidence type="ECO:0000313" key="2">
    <source>
        <dbReference type="EMBL" id="ORA91821.1"/>
    </source>
</evidence>
<keyword evidence="1" id="KW-0812">Transmembrane</keyword>
<accession>A0A1E3S310</accession>
<evidence type="ECO:0000256" key="1">
    <source>
        <dbReference type="SAM" id="Phobius"/>
    </source>
</evidence>
<name>A0A1E3S310_MYCIE</name>
<comment type="caution">
    <text evidence="2">The sequence shown here is derived from an EMBL/GenBank/DDBJ whole genome shotgun (WGS) entry which is preliminary data.</text>
</comment>
<keyword evidence="1" id="KW-1133">Transmembrane helix</keyword>
<dbReference type="AlphaFoldDB" id="A0A1E3S310"/>
<evidence type="ECO:0000313" key="3">
    <source>
        <dbReference type="Proteomes" id="UP000192739"/>
    </source>
</evidence>
<evidence type="ECO:0008006" key="4">
    <source>
        <dbReference type="Google" id="ProtNLM"/>
    </source>
</evidence>
<protein>
    <recommendedName>
        <fullName evidence="4">Zinc ribbon domain-containing protein</fullName>
    </recommendedName>
</protein>
<dbReference type="Proteomes" id="UP000192739">
    <property type="component" value="Unassembled WGS sequence"/>
</dbReference>